<keyword evidence="2 3" id="KW-0694">RNA-binding</keyword>
<dbReference type="PROSITE" id="PS50102">
    <property type="entry name" value="RRM"/>
    <property type="match status" value="4"/>
</dbReference>
<name>A0A367JAD6_RHIST</name>
<dbReference type="GO" id="GO:0000398">
    <property type="term" value="P:mRNA splicing, via spliceosome"/>
    <property type="evidence" value="ECO:0007669"/>
    <property type="project" value="TreeGrafter"/>
</dbReference>
<dbReference type="InterPro" id="IPR035979">
    <property type="entry name" value="RBD_domain_sf"/>
</dbReference>
<dbReference type="InterPro" id="IPR039171">
    <property type="entry name" value="Cwc2/Slt11"/>
</dbReference>
<dbReference type="GO" id="GO:0003729">
    <property type="term" value="F:mRNA binding"/>
    <property type="evidence" value="ECO:0007669"/>
    <property type="project" value="TreeGrafter"/>
</dbReference>
<proteinExistence type="predicted"/>
<dbReference type="PANTHER" id="PTHR14089">
    <property type="entry name" value="PRE-MRNA-SPLICING FACTOR RBM22"/>
    <property type="match status" value="1"/>
</dbReference>
<evidence type="ECO:0000256" key="3">
    <source>
        <dbReference type="PROSITE-ProRule" id="PRU00176"/>
    </source>
</evidence>
<feature type="domain" description="RRM" evidence="5">
    <location>
        <begin position="406"/>
        <end position="465"/>
    </location>
</feature>
<evidence type="ECO:0000256" key="1">
    <source>
        <dbReference type="ARBA" id="ARBA00022737"/>
    </source>
</evidence>
<dbReference type="Gene3D" id="3.30.70.330">
    <property type="match status" value="4"/>
</dbReference>
<evidence type="ECO:0000256" key="4">
    <source>
        <dbReference type="SAM" id="MobiDB-lite"/>
    </source>
</evidence>
<dbReference type="STRING" id="4846.A0A367JAD6"/>
<keyword evidence="1" id="KW-0677">Repeat</keyword>
<dbReference type="GO" id="GO:0010468">
    <property type="term" value="P:regulation of gene expression"/>
    <property type="evidence" value="ECO:0007669"/>
    <property type="project" value="UniProtKB-ARBA"/>
</dbReference>
<feature type="domain" description="RRM" evidence="5">
    <location>
        <begin position="200"/>
        <end position="271"/>
    </location>
</feature>
<dbReference type="FunFam" id="3.30.70.330:FF:000120">
    <property type="entry name" value="Negative regulator of differentiation 1"/>
    <property type="match status" value="1"/>
</dbReference>
<dbReference type="PANTHER" id="PTHR14089:SF8">
    <property type="entry name" value="RNA-BINDING PROTEIN MRN1"/>
    <property type="match status" value="1"/>
</dbReference>
<feature type="domain" description="RRM" evidence="5">
    <location>
        <begin position="110"/>
        <end position="183"/>
    </location>
</feature>
<dbReference type="AlphaFoldDB" id="A0A367JAD6"/>
<evidence type="ECO:0000256" key="2">
    <source>
        <dbReference type="ARBA" id="ARBA00022884"/>
    </source>
</evidence>
<feature type="region of interest" description="Disordered" evidence="4">
    <location>
        <begin position="1"/>
        <end position="29"/>
    </location>
</feature>
<accession>A0A367JAD6</accession>
<keyword evidence="7" id="KW-1185">Reference proteome</keyword>
<dbReference type="EMBL" id="PJQM01003840">
    <property type="protein sequence ID" value="RCH86886.1"/>
    <property type="molecule type" value="Genomic_DNA"/>
</dbReference>
<dbReference type="OrthoDB" id="6407164at2759"/>
<dbReference type="Proteomes" id="UP000253551">
    <property type="component" value="Unassembled WGS sequence"/>
</dbReference>
<organism evidence="6 7">
    <name type="scientific">Rhizopus stolonifer</name>
    <name type="common">Rhizopus nigricans</name>
    <dbReference type="NCBI Taxonomy" id="4846"/>
    <lineage>
        <taxon>Eukaryota</taxon>
        <taxon>Fungi</taxon>
        <taxon>Fungi incertae sedis</taxon>
        <taxon>Mucoromycota</taxon>
        <taxon>Mucoromycotina</taxon>
        <taxon>Mucoromycetes</taxon>
        <taxon>Mucorales</taxon>
        <taxon>Mucorineae</taxon>
        <taxon>Rhizopodaceae</taxon>
        <taxon>Rhizopus</taxon>
    </lineage>
</organism>
<sequence length="465" mass="51154">MKRSSDAQASQHADFSNGDSNKRPRHTQSTYGDMYAQYGLMNQYAAAAAAAAGPFPQVNASPYASYTQPANPMYAGYTNPQYNMMAAQYAAYPQAFPTAPGTGLPNDTSRTIYLGNVVSTITPHDILKYVRHGPVESFRVVPEKSCAFLSFIDPSSAQMFYQEYMSKKFMVKDTELKVGWGKPSTIPHTLKVSIDAGATRNVYLGRLTPEDTEDTIRLALSKFGPIEHVKLLREKNIAFVHFLSILSAAKCVANLHSDPAWIEKRVNYGKDRCGDIVDQYNTAMTLHNPYANAGGFGFDPYSATFGNHNVGTNTQRTLYFGNIHPEATCEDICNSIRGGNLLQIRYLPEKHIAFVTFMDSATANSVYTNYSTFGLVVKGKKVRIGWGKPSSVSSQVAMAVQNGATRNIYIGNICDSHTAEKLRTDFSEYGEIELINVCTEKNCAFVNFTSVSSALNALQGMKTKS</sequence>
<evidence type="ECO:0000313" key="7">
    <source>
        <dbReference type="Proteomes" id="UP000253551"/>
    </source>
</evidence>
<evidence type="ECO:0000259" key="5">
    <source>
        <dbReference type="PROSITE" id="PS50102"/>
    </source>
</evidence>
<dbReference type="GO" id="GO:0010494">
    <property type="term" value="C:cytoplasmic stress granule"/>
    <property type="evidence" value="ECO:0007669"/>
    <property type="project" value="TreeGrafter"/>
</dbReference>
<evidence type="ECO:0000313" key="6">
    <source>
        <dbReference type="EMBL" id="RCH86886.1"/>
    </source>
</evidence>
<dbReference type="GO" id="GO:0051252">
    <property type="term" value="P:regulation of RNA metabolic process"/>
    <property type="evidence" value="ECO:0007669"/>
    <property type="project" value="UniProtKB-ARBA"/>
</dbReference>
<dbReference type="SMART" id="SM00360">
    <property type="entry name" value="RRM"/>
    <property type="match status" value="4"/>
</dbReference>
<reference evidence="6 7" key="1">
    <citation type="journal article" date="2018" name="G3 (Bethesda)">
        <title>Phylogenetic and Phylogenomic Definition of Rhizopus Species.</title>
        <authorList>
            <person name="Gryganskyi A.P."/>
            <person name="Golan J."/>
            <person name="Dolatabadi S."/>
            <person name="Mondo S."/>
            <person name="Robb S."/>
            <person name="Idnurm A."/>
            <person name="Muszewska A."/>
            <person name="Steczkiewicz K."/>
            <person name="Masonjones S."/>
            <person name="Liao H.L."/>
            <person name="Gajdeczka M.T."/>
            <person name="Anike F."/>
            <person name="Vuek A."/>
            <person name="Anishchenko I.M."/>
            <person name="Voigt K."/>
            <person name="de Hoog G.S."/>
            <person name="Smith M.E."/>
            <person name="Heitman J."/>
            <person name="Vilgalys R."/>
            <person name="Stajich J.E."/>
        </authorList>
    </citation>
    <scope>NUCLEOTIDE SEQUENCE [LARGE SCALE GENOMIC DNA]</scope>
    <source>
        <strain evidence="6 7">LSU 92-RS-03</strain>
    </source>
</reference>
<protein>
    <recommendedName>
        <fullName evidence="5">RRM domain-containing protein</fullName>
    </recommendedName>
</protein>
<comment type="caution">
    <text evidence="6">The sequence shown here is derived from an EMBL/GenBank/DDBJ whole genome shotgun (WGS) entry which is preliminary data.</text>
</comment>
<gene>
    <name evidence="6" type="ORF">CU098_001724</name>
</gene>
<feature type="non-terminal residue" evidence="6">
    <location>
        <position position="465"/>
    </location>
</feature>
<dbReference type="Pfam" id="PF00076">
    <property type="entry name" value="RRM_1"/>
    <property type="match status" value="2"/>
</dbReference>
<dbReference type="SUPFAM" id="SSF54928">
    <property type="entry name" value="RNA-binding domain, RBD"/>
    <property type="match status" value="2"/>
</dbReference>
<feature type="domain" description="RRM" evidence="5">
    <location>
        <begin position="316"/>
        <end position="389"/>
    </location>
</feature>
<feature type="compositionally biased region" description="Polar residues" evidence="4">
    <location>
        <begin position="1"/>
        <end position="19"/>
    </location>
</feature>
<dbReference type="InterPro" id="IPR000504">
    <property type="entry name" value="RRM_dom"/>
</dbReference>
<dbReference type="InterPro" id="IPR012677">
    <property type="entry name" value="Nucleotide-bd_a/b_plait_sf"/>
</dbReference>